<dbReference type="InterPro" id="IPR005982">
    <property type="entry name" value="Thioredox_Rdtase"/>
</dbReference>
<dbReference type="InterPro" id="IPR050097">
    <property type="entry name" value="Ferredoxin-NADP_redctase_2"/>
</dbReference>
<evidence type="ECO:0000256" key="3">
    <source>
        <dbReference type="ARBA" id="ARBA00023002"/>
    </source>
</evidence>
<evidence type="ECO:0000256" key="4">
    <source>
        <dbReference type="ARBA" id="ARBA00023157"/>
    </source>
</evidence>
<dbReference type="InterPro" id="IPR008255">
    <property type="entry name" value="Pyr_nucl-diS_OxRdtase_2_AS"/>
</dbReference>
<accession>D3S2U2</accession>
<keyword evidence="4" id="KW-1015">Disulfide bond</keyword>
<keyword evidence="5" id="KW-0676">Redox-active center</keyword>
<dbReference type="Gene3D" id="3.50.50.60">
    <property type="entry name" value="FAD/NAD(P)-binding domain"/>
    <property type="match status" value="2"/>
</dbReference>
<dbReference type="RefSeq" id="WP_012966986.1">
    <property type="nucleotide sequence ID" value="NC_013849.1"/>
</dbReference>
<evidence type="ECO:0000313" key="8">
    <source>
        <dbReference type="Proteomes" id="UP000002613"/>
    </source>
</evidence>
<dbReference type="AlphaFoldDB" id="D3S2U2"/>
<dbReference type="GeneID" id="8780094"/>
<dbReference type="KEGG" id="fpl:Ferp_2549"/>
<dbReference type="PANTHER" id="PTHR48105">
    <property type="entry name" value="THIOREDOXIN REDUCTASE 1-RELATED-RELATED"/>
    <property type="match status" value="1"/>
</dbReference>
<dbReference type="PRINTS" id="PR00469">
    <property type="entry name" value="PNDRDTASEII"/>
</dbReference>
<evidence type="ECO:0000256" key="2">
    <source>
        <dbReference type="ARBA" id="ARBA00022827"/>
    </source>
</evidence>
<protein>
    <submittedName>
        <fullName evidence="7">Thioredoxin reductase</fullName>
    </submittedName>
</protein>
<dbReference type="PaxDb" id="589924-Ferp_2549"/>
<organism evidence="7 8">
    <name type="scientific">Ferroglobus placidus (strain DSM 10642 / AEDII12DO)</name>
    <dbReference type="NCBI Taxonomy" id="589924"/>
    <lineage>
        <taxon>Archaea</taxon>
        <taxon>Methanobacteriati</taxon>
        <taxon>Methanobacteriota</taxon>
        <taxon>Archaeoglobi</taxon>
        <taxon>Archaeoglobales</taxon>
        <taxon>Archaeoglobaceae</taxon>
        <taxon>Ferroglobus</taxon>
    </lineage>
</organism>
<evidence type="ECO:0000259" key="6">
    <source>
        <dbReference type="Pfam" id="PF07992"/>
    </source>
</evidence>
<dbReference type="InterPro" id="IPR036188">
    <property type="entry name" value="FAD/NAD-bd_sf"/>
</dbReference>
<evidence type="ECO:0000313" key="7">
    <source>
        <dbReference type="EMBL" id="ADC66654.1"/>
    </source>
</evidence>
<evidence type="ECO:0000256" key="5">
    <source>
        <dbReference type="ARBA" id="ARBA00023284"/>
    </source>
</evidence>
<keyword evidence="3" id="KW-0560">Oxidoreductase</keyword>
<proteinExistence type="predicted"/>
<dbReference type="GO" id="GO:0019430">
    <property type="term" value="P:removal of superoxide radicals"/>
    <property type="evidence" value="ECO:0007669"/>
    <property type="project" value="InterPro"/>
</dbReference>
<keyword evidence="1" id="KW-0285">Flavoprotein</keyword>
<dbReference type="NCBIfam" id="TIGR01292">
    <property type="entry name" value="TRX_reduct"/>
    <property type="match status" value="1"/>
</dbReference>
<dbReference type="eggNOG" id="arCOG01296">
    <property type="taxonomic scope" value="Archaea"/>
</dbReference>
<evidence type="ECO:0000256" key="1">
    <source>
        <dbReference type="ARBA" id="ARBA00022630"/>
    </source>
</evidence>
<name>D3S2U2_FERPA</name>
<sequence>MEAILDIEGEKSEEREFDVAIIGAGPAGLTAAIYATRYGLKTVVFETVEASQLSLAPKIENYPGFEGSGFELLERIKRQALKFGAVHKFEHVERLRKDGDYFVVKTDMAEYKAKALIIATGGKHKELGVPGEKEFVGKGVSYCATCDGNFFRGKRVAVVGGGNTAVTDAIYLHEIGCDVVLIHRRDELRAEKALQEELFKRNIPVIWDTVVLRIEGNEKVERLVLLNRKTNEESVLEVDGVFIAVGIVPATDIVMDLGVERDAAGYIKVDKRQRTNVPGVFAAGDCCDNPLKQVVTACADGAIAANSAFEYIKMMQL</sequence>
<keyword evidence="8" id="KW-1185">Reference proteome</keyword>
<dbReference type="GO" id="GO:0005737">
    <property type="term" value="C:cytoplasm"/>
    <property type="evidence" value="ECO:0007669"/>
    <property type="project" value="InterPro"/>
</dbReference>
<dbReference type="PRINTS" id="PR00368">
    <property type="entry name" value="FADPNR"/>
</dbReference>
<keyword evidence="2" id="KW-0274">FAD</keyword>
<dbReference type="GO" id="GO:0004791">
    <property type="term" value="F:thioredoxin-disulfide reductase (NADPH) activity"/>
    <property type="evidence" value="ECO:0007669"/>
    <property type="project" value="InterPro"/>
</dbReference>
<feature type="domain" description="FAD/NAD(P)-binding" evidence="6">
    <location>
        <begin position="17"/>
        <end position="301"/>
    </location>
</feature>
<reference evidence="8" key="1">
    <citation type="submission" date="2010-02" db="EMBL/GenBank/DDBJ databases">
        <title>Complete sequence of Ferroglobus placidus DSM 10642.</title>
        <authorList>
            <consortium name="US DOE Joint Genome Institute"/>
            <person name="Lucas S."/>
            <person name="Copeland A."/>
            <person name="Lapidus A."/>
            <person name="Cheng J.-F."/>
            <person name="Bruce D."/>
            <person name="Goodwin L."/>
            <person name="Pitluck S."/>
            <person name="Saunders E."/>
            <person name="Brettin T."/>
            <person name="Detter J.C."/>
            <person name="Han C."/>
            <person name="Tapia R."/>
            <person name="Larimer F."/>
            <person name="Land M."/>
            <person name="Hauser L."/>
            <person name="Kyrpides N."/>
            <person name="Ivanova N."/>
            <person name="Holmes D."/>
            <person name="Lovley D."/>
            <person name="Kyrpides N."/>
            <person name="Anderson I.J."/>
            <person name="Woyke T."/>
        </authorList>
    </citation>
    <scope>NUCLEOTIDE SEQUENCE [LARGE SCALE GENOMIC DNA]</scope>
    <source>
        <strain evidence="8">DSM 10642 / AEDII12DO</strain>
    </source>
</reference>
<reference evidence="7 8" key="2">
    <citation type="journal article" date="2011" name="Stand. Genomic Sci.">
        <title>Complete genome sequence of Ferroglobus placidus AEDII12DO.</title>
        <authorList>
            <person name="Anderson I."/>
            <person name="Risso C."/>
            <person name="Holmes D."/>
            <person name="Lucas S."/>
            <person name="Copeland A."/>
            <person name="Lapidus A."/>
            <person name="Cheng J.F."/>
            <person name="Bruce D."/>
            <person name="Goodwin L."/>
            <person name="Pitluck S."/>
            <person name="Saunders E."/>
            <person name="Brettin T."/>
            <person name="Detter J.C."/>
            <person name="Han C."/>
            <person name="Tapia R."/>
            <person name="Larimer F."/>
            <person name="Land M."/>
            <person name="Hauser L."/>
            <person name="Woyke T."/>
            <person name="Lovley D."/>
            <person name="Kyrpides N."/>
            <person name="Ivanova N."/>
        </authorList>
    </citation>
    <scope>NUCLEOTIDE SEQUENCE [LARGE SCALE GENOMIC DNA]</scope>
    <source>
        <strain evidence="8">DSM 10642 / AEDII12DO</strain>
    </source>
</reference>
<dbReference type="InterPro" id="IPR023753">
    <property type="entry name" value="FAD/NAD-binding_dom"/>
</dbReference>
<dbReference type="STRING" id="589924.Ferp_2549"/>
<dbReference type="Proteomes" id="UP000002613">
    <property type="component" value="Chromosome"/>
</dbReference>
<gene>
    <name evidence="7" type="ordered locus">Ferp_2549</name>
</gene>
<dbReference type="SUPFAM" id="SSF51905">
    <property type="entry name" value="FAD/NAD(P)-binding domain"/>
    <property type="match status" value="1"/>
</dbReference>
<dbReference type="EMBL" id="CP001899">
    <property type="protein sequence ID" value="ADC66654.1"/>
    <property type="molecule type" value="Genomic_DNA"/>
</dbReference>
<dbReference type="PROSITE" id="PS00573">
    <property type="entry name" value="PYRIDINE_REDOX_2"/>
    <property type="match status" value="1"/>
</dbReference>
<dbReference type="Pfam" id="PF07992">
    <property type="entry name" value="Pyr_redox_2"/>
    <property type="match status" value="1"/>
</dbReference>
<dbReference type="HOGENOM" id="CLU_031864_5_3_2"/>